<feature type="non-terminal residue" evidence="1">
    <location>
        <position position="36"/>
    </location>
</feature>
<protein>
    <submittedName>
        <fullName evidence="1">Uncharacterized protein</fullName>
    </submittedName>
</protein>
<evidence type="ECO:0000313" key="1">
    <source>
        <dbReference type="EMBL" id="SVB59210.1"/>
    </source>
</evidence>
<dbReference type="AlphaFoldDB" id="A0A382F8D0"/>
<dbReference type="EMBL" id="UINC01048548">
    <property type="protein sequence ID" value="SVB59210.1"/>
    <property type="molecule type" value="Genomic_DNA"/>
</dbReference>
<reference evidence="1" key="1">
    <citation type="submission" date="2018-05" db="EMBL/GenBank/DDBJ databases">
        <authorList>
            <person name="Lanie J.A."/>
            <person name="Ng W.-L."/>
            <person name="Kazmierczak K.M."/>
            <person name="Andrzejewski T.M."/>
            <person name="Davidsen T.M."/>
            <person name="Wayne K.J."/>
            <person name="Tettelin H."/>
            <person name="Glass J.I."/>
            <person name="Rusch D."/>
            <person name="Podicherti R."/>
            <person name="Tsui H.-C.T."/>
            <person name="Winkler M.E."/>
        </authorList>
    </citation>
    <scope>NUCLEOTIDE SEQUENCE</scope>
</reference>
<organism evidence="1">
    <name type="scientific">marine metagenome</name>
    <dbReference type="NCBI Taxonomy" id="408172"/>
    <lineage>
        <taxon>unclassified sequences</taxon>
        <taxon>metagenomes</taxon>
        <taxon>ecological metagenomes</taxon>
    </lineage>
</organism>
<sequence length="36" mass="4044">AWLFRSPPSPGPWRWTAATEPGIPWLGGWCRPRVPG</sequence>
<feature type="non-terminal residue" evidence="1">
    <location>
        <position position="1"/>
    </location>
</feature>
<proteinExistence type="predicted"/>
<name>A0A382F8D0_9ZZZZ</name>
<accession>A0A382F8D0</accession>
<gene>
    <name evidence="1" type="ORF">METZ01_LOCUS212064</name>
</gene>